<evidence type="ECO:0000256" key="2">
    <source>
        <dbReference type="ARBA" id="ARBA00012695"/>
    </source>
</evidence>
<evidence type="ECO:0000259" key="6">
    <source>
        <dbReference type="Pfam" id="PF01619"/>
    </source>
</evidence>
<dbReference type="GO" id="GO:0004657">
    <property type="term" value="F:proline dehydrogenase activity"/>
    <property type="evidence" value="ECO:0007669"/>
    <property type="project" value="UniProtKB-EC"/>
</dbReference>
<feature type="domain" description="Proline dehydrogenase" evidence="6">
    <location>
        <begin position="131"/>
        <end position="457"/>
    </location>
</feature>
<gene>
    <name evidence="7" type="ORF">A9K55_002901</name>
</gene>
<accession>A0A2H4S7G1</accession>
<dbReference type="EMBL" id="CP023322">
    <property type="protein sequence ID" value="ATY59048.1"/>
    <property type="molecule type" value="Genomic_DNA"/>
</dbReference>
<dbReference type="PANTHER" id="PTHR13914:SF34">
    <property type="entry name" value="PROLINE DEHYDROGENASE"/>
    <property type="match status" value="1"/>
</dbReference>
<dbReference type="GO" id="GO:0010133">
    <property type="term" value="P:L-proline catabolic process to L-glutamate"/>
    <property type="evidence" value="ECO:0007669"/>
    <property type="project" value="TreeGrafter"/>
</dbReference>
<evidence type="ECO:0000256" key="5">
    <source>
        <dbReference type="RuleBase" id="RU364054"/>
    </source>
</evidence>
<keyword evidence="5" id="KW-0285">Flavoprotein</keyword>
<dbReference type="Gene3D" id="3.20.20.220">
    <property type="match status" value="1"/>
</dbReference>
<evidence type="ECO:0000313" key="8">
    <source>
        <dbReference type="Proteomes" id="UP000323067"/>
    </source>
</evidence>
<comment type="cofactor">
    <cofactor evidence="5">
        <name>FAD</name>
        <dbReference type="ChEBI" id="CHEBI:57692"/>
    </cofactor>
</comment>
<reference evidence="7 8" key="1">
    <citation type="journal article" date="2017" name="BMC Genomics">
        <title>Chromosome level assembly and secondary metabolite potential of the parasitic fungus Cordyceps militaris.</title>
        <authorList>
            <person name="Kramer G.J."/>
            <person name="Nodwell J.R."/>
        </authorList>
    </citation>
    <scope>NUCLEOTIDE SEQUENCE [LARGE SCALE GENOMIC DNA]</scope>
    <source>
        <strain evidence="7 8">ATCC 34164</strain>
    </source>
</reference>
<keyword evidence="5" id="KW-0274">FAD</keyword>
<comment type="similarity">
    <text evidence="1 5">Belongs to the proline oxidase family.</text>
</comment>
<evidence type="ECO:0000256" key="4">
    <source>
        <dbReference type="ARBA" id="ARBA00023062"/>
    </source>
</evidence>
<comment type="catalytic activity">
    <reaction evidence="5">
        <text>L-proline + a quinone = (S)-1-pyrroline-5-carboxylate + a quinol + H(+)</text>
        <dbReference type="Rhea" id="RHEA:23784"/>
        <dbReference type="ChEBI" id="CHEBI:15378"/>
        <dbReference type="ChEBI" id="CHEBI:17388"/>
        <dbReference type="ChEBI" id="CHEBI:24646"/>
        <dbReference type="ChEBI" id="CHEBI:60039"/>
        <dbReference type="ChEBI" id="CHEBI:132124"/>
        <dbReference type="EC" id="1.5.5.2"/>
    </reaction>
</comment>
<dbReference type="VEuPathDB" id="FungiDB:A9K55_002901"/>
<dbReference type="AlphaFoldDB" id="A0A2H4S7G1"/>
<dbReference type="OrthoDB" id="5464at2759"/>
<dbReference type="VEuPathDB" id="FungiDB:CCM_05526"/>
<evidence type="ECO:0000256" key="3">
    <source>
        <dbReference type="ARBA" id="ARBA00023002"/>
    </source>
</evidence>
<dbReference type="Proteomes" id="UP000323067">
    <property type="component" value="Chromosome iv"/>
</dbReference>
<comment type="function">
    <text evidence="5">Converts proline to delta-1-pyrroline-5-carboxylate.</text>
</comment>
<evidence type="ECO:0000313" key="7">
    <source>
        <dbReference type="EMBL" id="ATY59048.1"/>
    </source>
</evidence>
<dbReference type="InterPro" id="IPR015659">
    <property type="entry name" value="Proline_oxidase"/>
</dbReference>
<dbReference type="GO" id="GO:0005739">
    <property type="term" value="C:mitochondrion"/>
    <property type="evidence" value="ECO:0007669"/>
    <property type="project" value="TreeGrafter"/>
</dbReference>
<dbReference type="EC" id="1.5.5.2" evidence="2 5"/>
<dbReference type="SUPFAM" id="SSF51730">
    <property type="entry name" value="FAD-linked oxidoreductase"/>
    <property type="match status" value="1"/>
</dbReference>
<dbReference type="InterPro" id="IPR029041">
    <property type="entry name" value="FAD-linked_oxidoreductase-like"/>
</dbReference>
<name>A0A2H4S7G1_CORMI</name>
<evidence type="ECO:0000256" key="1">
    <source>
        <dbReference type="ARBA" id="ARBA00005869"/>
    </source>
</evidence>
<protein>
    <recommendedName>
        <fullName evidence="2 5">Proline dehydrogenase</fullName>
        <ecNumber evidence="2 5">1.5.5.2</ecNumber>
    </recommendedName>
</protein>
<proteinExistence type="inferred from homology"/>
<dbReference type="InterPro" id="IPR002872">
    <property type="entry name" value="Proline_DH_dom"/>
</dbReference>
<sequence>MSALAPVTTALRKQATRPLYRYSGVRWHDSVRYLTGTTTAGPSVPSSPAIPAPTRTALSRLPWLTLVRSAALTTMMCSPTILKPSIAALGLITHPKINLFNPEANPLLNTLVRHAVYDQFCAGTNKVEVAQSIRDFKSLGYQGVILTFAKEIVLSEEERAEAAKNPGQYTQAHHDMVASWRDNSLASLRMLQPGDVLAMKITGAGPIAMDALQARAPMPRVIDDALTELCAAARKQGSRLWFDAEQQSVQHGIDDWAIELMRRWNGDGQALVYNTIQAYLKGARDVADRHISAAAAEGWKLGIKLVRGAYIEHEERSLIHDTKADTDASYNDIADKLISQRLPASLAADQALSFPKASLMLATHNADSAALATETHRVRIRNGQDTCKLECAQVAGMADELGCELIMNYENTLADQTAANIMAPKPYKCLTWGSVGECMGYLHRRAIENRGAVERTKHMAAALRKELWHRLSFN</sequence>
<dbReference type="Pfam" id="PF01619">
    <property type="entry name" value="Pro_dh"/>
    <property type="match status" value="1"/>
</dbReference>
<dbReference type="GO" id="GO:0071949">
    <property type="term" value="F:FAD binding"/>
    <property type="evidence" value="ECO:0007669"/>
    <property type="project" value="TreeGrafter"/>
</dbReference>
<dbReference type="PANTHER" id="PTHR13914">
    <property type="entry name" value="PROLINE OXIDASE"/>
    <property type="match status" value="1"/>
</dbReference>
<keyword evidence="3 5" id="KW-0560">Oxidoreductase</keyword>
<keyword evidence="4 5" id="KW-0642">Proline metabolism</keyword>
<organism evidence="7 8">
    <name type="scientific">Cordyceps militaris</name>
    <name type="common">Caterpillar fungus</name>
    <name type="synonym">Clavaria militaris</name>
    <dbReference type="NCBI Taxonomy" id="73501"/>
    <lineage>
        <taxon>Eukaryota</taxon>
        <taxon>Fungi</taxon>
        <taxon>Dikarya</taxon>
        <taxon>Ascomycota</taxon>
        <taxon>Pezizomycotina</taxon>
        <taxon>Sordariomycetes</taxon>
        <taxon>Hypocreomycetidae</taxon>
        <taxon>Hypocreales</taxon>
        <taxon>Cordycipitaceae</taxon>
        <taxon>Cordyceps</taxon>
    </lineage>
</organism>